<evidence type="ECO:0000313" key="4">
    <source>
        <dbReference type="Proteomes" id="UP000285290"/>
    </source>
</evidence>
<evidence type="ECO:0000313" key="5">
    <source>
        <dbReference type="Proteomes" id="UP000286104"/>
    </source>
</evidence>
<dbReference type="EMBL" id="QSKC01000014">
    <property type="protein sequence ID" value="RHE31260.1"/>
    <property type="molecule type" value="Genomic_DNA"/>
</dbReference>
<protein>
    <submittedName>
        <fullName evidence="2">Tetratricopeptide repeat protein</fullName>
    </submittedName>
</protein>
<evidence type="ECO:0000313" key="2">
    <source>
        <dbReference type="EMBL" id="RHC34143.1"/>
    </source>
</evidence>
<accession>A0A413ZWE3</accession>
<dbReference type="Gene3D" id="1.25.40.10">
    <property type="entry name" value="Tetratricopeptide repeat domain"/>
    <property type="match status" value="1"/>
</dbReference>
<dbReference type="Proteomes" id="UP000286104">
    <property type="component" value="Unassembled WGS sequence"/>
</dbReference>
<reference evidence="4 5" key="1">
    <citation type="submission" date="2018-08" db="EMBL/GenBank/DDBJ databases">
        <title>A genome reference for cultivated species of the human gut microbiota.</title>
        <authorList>
            <person name="Zou Y."/>
            <person name="Xue W."/>
            <person name="Luo G."/>
        </authorList>
    </citation>
    <scope>NUCLEOTIDE SEQUENCE [LARGE SCALE GENOMIC DNA]</scope>
    <source>
        <strain evidence="3 4">AM29-10</strain>
        <strain evidence="2 5">AM36-3AA</strain>
    </source>
</reference>
<gene>
    <name evidence="3" type="ORF">DW753_10745</name>
    <name evidence="2" type="ORF">DW848_16395</name>
</gene>
<evidence type="ECO:0000259" key="1">
    <source>
        <dbReference type="Pfam" id="PF13401"/>
    </source>
</evidence>
<evidence type="ECO:0000313" key="3">
    <source>
        <dbReference type="EMBL" id="RHE31260.1"/>
    </source>
</evidence>
<organism evidence="2 5">
    <name type="scientific">Agathobacter rectalis</name>
    <dbReference type="NCBI Taxonomy" id="39491"/>
    <lineage>
        <taxon>Bacteria</taxon>
        <taxon>Bacillati</taxon>
        <taxon>Bacillota</taxon>
        <taxon>Clostridia</taxon>
        <taxon>Lachnospirales</taxon>
        <taxon>Lachnospiraceae</taxon>
        <taxon>Agathobacter</taxon>
    </lineage>
</organism>
<dbReference type="AlphaFoldDB" id="A0A413ZWE3"/>
<dbReference type="GO" id="GO:0016887">
    <property type="term" value="F:ATP hydrolysis activity"/>
    <property type="evidence" value="ECO:0007669"/>
    <property type="project" value="InterPro"/>
</dbReference>
<dbReference type="InterPro" id="IPR011990">
    <property type="entry name" value="TPR-like_helical_dom_sf"/>
</dbReference>
<feature type="domain" description="ORC1/DEAH AAA+ ATPase" evidence="1">
    <location>
        <begin position="21"/>
        <end position="189"/>
    </location>
</feature>
<dbReference type="Pfam" id="PF13401">
    <property type="entry name" value="AAA_22"/>
    <property type="match status" value="1"/>
</dbReference>
<sequence length="821" mass="96594">MLTIQKNIIDELNAEWNDSEIHIIYGKSGCGKSYLAQEIIAQFQAEQSKNIAFYLQGDSLCENREYYAFKECLSDKLDKYYKKIDNKKLTSNIIKEIPTAGEFLNFLYENAMFAKDKKQEQLSYILDNSTEMDIILKMRFLAQSRKSLVVVDNFQYLDIKSIELLNIILEFRKSSFAFFKDTIFLLFITTDESQTQESFINKILKREKANKYYFPDMEYSDFLEALNEFDNKKDIDEHIKKIIYKLSSGHLEVIKNIVKKINSSGDFTYNEGDSKEKILDSLIKERLQGLGDVGKQISELLKYASFIGLSFPKYEVERLIECSHIELSNLIDKSDEICLTTSDKKNAHFTHDLIRMIFAFRAKKDKAIYSSKMAVCVKELYPSEYYQRMEYELNSGNDRNSYIMASLALLQDFRLREKNISHNSARSFTSINPLYNSYIEVMEKAFEKYYTQKYFDVIKILEKIEPILPVELLAEKDLLLSLVLTKTLNQMDRIKALEILKPYRLISSVNNEFDLWLRIMMTYMTSSIHLGQRNEALHIEKELYIQLSSKLGYDDNAIKYINILRRRSNAIHDCNISKEYMRSSVDYFANMNCKEIYPVQYFLCLNNYIGVLCQCGDFGEAGEYAILLQHFIMHHRDIQYPRMEIFVNNYLLALLFSNKISTEKCLEIYNNTFGDNLRDNADQVFLLCNLSVLYMRMHKYESAYKILDNLYNNINFNNDNEAMYAISIRINLAIALAYISQTDKAKNILNDCLENLQSANYKIYIEQKILLLIEFIDKNSFQEHIDVEDSLFNECSFYQDNSWKFFGKTFHYSLLFYWSDL</sequence>
<dbReference type="Proteomes" id="UP000285290">
    <property type="component" value="Unassembled WGS sequence"/>
</dbReference>
<dbReference type="InterPro" id="IPR049945">
    <property type="entry name" value="AAA_22"/>
</dbReference>
<proteinExistence type="predicted"/>
<dbReference type="EMBL" id="QSHU01000044">
    <property type="protein sequence ID" value="RHC34143.1"/>
    <property type="molecule type" value="Genomic_DNA"/>
</dbReference>
<dbReference type="RefSeq" id="WP_117920454.1">
    <property type="nucleotide sequence ID" value="NZ_JANGBN010000010.1"/>
</dbReference>
<comment type="caution">
    <text evidence="2">The sequence shown here is derived from an EMBL/GenBank/DDBJ whole genome shotgun (WGS) entry which is preliminary data.</text>
</comment>
<dbReference type="SUPFAM" id="SSF52540">
    <property type="entry name" value="P-loop containing nucleoside triphosphate hydrolases"/>
    <property type="match status" value="1"/>
</dbReference>
<name>A0A413ZWE3_9FIRM</name>
<dbReference type="Gene3D" id="3.40.50.300">
    <property type="entry name" value="P-loop containing nucleotide triphosphate hydrolases"/>
    <property type="match status" value="1"/>
</dbReference>
<dbReference type="SUPFAM" id="SSF48452">
    <property type="entry name" value="TPR-like"/>
    <property type="match status" value="1"/>
</dbReference>
<dbReference type="InterPro" id="IPR027417">
    <property type="entry name" value="P-loop_NTPase"/>
</dbReference>